<feature type="signal peptide" evidence="1">
    <location>
        <begin position="1"/>
        <end position="21"/>
    </location>
</feature>
<comment type="caution">
    <text evidence="3">The sequence shown here is derived from an EMBL/GenBank/DDBJ whole genome shotgun (WGS) entry which is preliminary data.</text>
</comment>
<evidence type="ECO:0000313" key="3">
    <source>
        <dbReference type="EMBL" id="PSU53492.1"/>
    </source>
</evidence>
<dbReference type="AlphaFoldDB" id="A0A2T3JVY8"/>
<protein>
    <submittedName>
        <fullName evidence="3">Uncharacterized protein</fullName>
    </submittedName>
</protein>
<dbReference type="Proteomes" id="UP000241618">
    <property type="component" value="Unassembled WGS sequence"/>
</dbReference>
<gene>
    <name evidence="3" type="ORF">C9J18_03495</name>
    <name evidence="2" type="ORF">CTM96_04595</name>
</gene>
<keyword evidence="1" id="KW-0732">Signal</keyword>
<dbReference type="RefSeq" id="WP_107191879.1">
    <property type="nucleotide sequence ID" value="NZ_PYMN01000051.1"/>
</dbReference>
<reference evidence="4 5" key="1">
    <citation type="submission" date="2018-03" db="EMBL/GenBank/DDBJ databases">
        <title>Whole genome sequencing of Histamine producing bacteria.</title>
        <authorList>
            <person name="Butler K."/>
        </authorList>
    </citation>
    <scope>NUCLEOTIDE SEQUENCE [LARGE SCALE GENOMIC DNA]</scope>
    <source>
        <strain evidence="3 5">FS-6.1</strain>
        <strain evidence="2 4">FS-6.2</strain>
    </source>
</reference>
<evidence type="ECO:0000313" key="4">
    <source>
        <dbReference type="Proteomes" id="UP000241405"/>
    </source>
</evidence>
<evidence type="ECO:0000313" key="5">
    <source>
        <dbReference type="Proteomes" id="UP000241618"/>
    </source>
</evidence>
<accession>A0A2T3JVY8</accession>
<dbReference type="EMBL" id="PYMO01000002">
    <property type="protein sequence ID" value="PSU26849.1"/>
    <property type="molecule type" value="Genomic_DNA"/>
</dbReference>
<dbReference type="EMBL" id="PYMP01000002">
    <property type="protein sequence ID" value="PSU53492.1"/>
    <property type="molecule type" value="Genomic_DNA"/>
</dbReference>
<sequence length="156" mass="17640">MKKRYLALGFIVISLSTLALADERITTDTGIWEDCGPAKVDAIRIEHGVIFALLNNPTDHWKVWKRIALNKIMPSKMSEKLSDGALLAEYSSSPDLKKLKLKDNLSFNTETQIAQYQSLLENALLHNKTVTIRFSSTESCKVDNWSSNIEMLQLNK</sequence>
<feature type="chain" id="PRO_5015426231" evidence="1">
    <location>
        <begin position="22"/>
        <end position="156"/>
    </location>
</feature>
<name>A0A2T3JVY8_PHOPO</name>
<evidence type="ECO:0000256" key="1">
    <source>
        <dbReference type="SAM" id="SignalP"/>
    </source>
</evidence>
<proteinExistence type="predicted"/>
<keyword evidence="4" id="KW-1185">Reference proteome</keyword>
<evidence type="ECO:0000313" key="2">
    <source>
        <dbReference type="EMBL" id="PSU26849.1"/>
    </source>
</evidence>
<organism evidence="3 5">
    <name type="scientific">Photobacterium phosphoreum</name>
    <dbReference type="NCBI Taxonomy" id="659"/>
    <lineage>
        <taxon>Bacteria</taxon>
        <taxon>Pseudomonadati</taxon>
        <taxon>Pseudomonadota</taxon>
        <taxon>Gammaproteobacteria</taxon>
        <taxon>Vibrionales</taxon>
        <taxon>Vibrionaceae</taxon>
        <taxon>Photobacterium</taxon>
    </lineage>
</organism>
<dbReference type="Proteomes" id="UP000241405">
    <property type="component" value="Unassembled WGS sequence"/>
</dbReference>